<reference evidence="3" key="1">
    <citation type="submission" date="2019-08" db="EMBL/GenBank/DDBJ databases">
        <authorList>
            <person name="Kucharzyk K."/>
            <person name="Murdoch R.W."/>
            <person name="Higgins S."/>
            <person name="Loffler F."/>
        </authorList>
    </citation>
    <scope>NUCLEOTIDE SEQUENCE</scope>
</reference>
<protein>
    <recommendedName>
        <fullName evidence="2">Glycine zipper-like domain-containing protein</fullName>
    </recommendedName>
</protein>
<accession>A0A645GNX6</accession>
<evidence type="ECO:0000313" key="3">
    <source>
        <dbReference type="EMBL" id="MPN27900.1"/>
    </source>
</evidence>
<dbReference type="InterPro" id="IPR058598">
    <property type="entry name" value="Gly_zipper-like_dom"/>
</dbReference>
<proteinExistence type="predicted"/>
<evidence type="ECO:0000259" key="2">
    <source>
        <dbReference type="Pfam" id="PF26273"/>
    </source>
</evidence>
<keyword evidence="1" id="KW-0812">Transmembrane</keyword>
<feature type="transmembrane region" description="Helical" evidence="1">
    <location>
        <begin position="20"/>
        <end position="36"/>
    </location>
</feature>
<organism evidence="3">
    <name type="scientific">bioreactor metagenome</name>
    <dbReference type="NCBI Taxonomy" id="1076179"/>
    <lineage>
        <taxon>unclassified sequences</taxon>
        <taxon>metagenomes</taxon>
        <taxon>ecological metagenomes</taxon>
    </lineage>
</organism>
<sequence length="63" mass="6726">MNGQPNKKISSKQHRSDENMIGTYLPLGLCFGLLFGQLFNNLALGLSLGLCFGVAIGAATKKQ</sequence>
<dbReference type="Pfam" id="PF26273">
    <property type="entry name" value="Gly_zipper"/>
    <property type="match status" value="1"/>
</dbReference>
<keyword evidence="1" id="KW-0472">Membrane</keyword>
<comment type="caution">
    <text evidence="3">The sequence shown here is derived from an EMBL/GenBank/DDBJ whole genome shotgun (WGS) entry which is preliminary data.</text>
</comment>
<keyword evidence="1" id="KW-1133">Transmembrane helix</keyword>
<name>A0A645GNX6_9ZZZZ</name>
<evidence type="ECO:0000256" key="1">
    <source>
        <dbReference type="SAM" id="Phobius"/>
    </source>
</evidence>
<dbReference type="EMBL" id="VSSQ01077950">
    <property type="protein sequence ID" value="MPN27900.1"/>
    <property type="molecule type" value="Genomic_DNA"/>
</dbReference>
<dbReference type="AlphaFoldDB" id="A0A645GNX6"/>
<feature type="transmembrane region" description="Helical" evidence="1">
    <location>
        <begin position="42"/>
        <end position="60"/>
    </location>
</feature>
<gene>
    <name evidence="3" type="ORF">SDC9_175334</name>
</gene>
<feature type="domain" description="Glycine zipper-like" evidence="2">
    <location>
        <begin position="16"/>
        <end position="62"/>
    </location>
</feature>